<dbReference type="SMART" id="SM00482">
    <property type="entry name" value="POLAc"/>
    <property type="match status" value="1"/>
</dbReference>
<evidence type="ECO:0000313" key="7">
    <source>
        <dbReference type="EMBL" id="EIW19944.1"/>
    </source>
</evidence>
<evidence type="ECO:0000256" key="5">
    <source>
        <dbReference type="SAM" id="Coils"/>
    </source>
</evidence>
<evidence type="ECO:0000256" key="4">
    <source>
        <dbReference type="ARBA" id="ARBA00049244"/>
    </source>
</evidence>
<organism evidence="7 8">
    <name type="scientific">Pelosinus fermentans B4</name>
    <dbReference type="NCBI Taxonomy" id="1149862"/>
    <lineage>
        <taxon>Bacteria</taxon>
        <taxon>Bacillati</taxon>
        <taxon>Bacillota</taxon>
        <taxon>Negativicutes</taxon>
        <taxon>Selenomonadales</taxon>
        <taxon>Sporomusaceae</taxon>
        <taxon>Pelosinus</taxon>
    </lineage>
</organism>
<comment type="caution">
    <text evidence="7">The sequence shown here is derived from an EMBL/GenBank/DDBJ whole genome shotgun (WGS) entry which is preliminary data.</text>
</comment>
<keyword evidence="7" id="KW-0239">DNA-directed DNA polymerase</keyword>
<dbReference type="NCBIfam" id="NF011542">
    <property type="entry name" value="PRK14975.2-2"/>
    <property type="match status" value="1"/>
</dbReference>
<dbReference type="Pfam" id="PF00476">
    <property type="entry name" value="DNA_pol_A"/>
    <property type="match status" value="1"/>
</dbReference>
<evidence type="ECO:0000259" key="6">
    <source>
        <dbReference type="SMART" id="SM00482"/>
    </source>
</evidence>
<keyword evidence="3" id="KW-0235">DNA replication</keyword>
<protein>
    <recommendedName>
        <fullName evidence="2">DNA-directed DNA polymerase</fullName>
        <ecNumber evidence="2">2.7.7.7</ecNumber>
    </recommendedName>
</protein>
<keyword evidence="7" id="KW-0548">Nucleotidyltransferase</keyword>
<dbReference type="Gene3D" id="1.20.1060.10">
    <property type="entry name" value="Taq DNA Polymerase, Chain T, domain 4"/>
    <property type="match status" value="1"/>
</dbReference>
<dbReference type="GO" id="GO:0006302">
    <property type="term" value="P:double-strand break repair"/>
    <property type="evidence" value="ECO:0007669"/>
    <property type="project" value="TreeGrafter"/>
</dbReference>
<comment type="catalytic activity">
    <reaction evidence="4">
        <text>DNA(n) + a 2'-deoxyribonucleoside 5'-triphosphate = DNA(n+1) + diphosphate</text>
        <dbReference type="Rhea" id="RHEA:22508"/>
        <dbReference type="Rhea" id="RHEA-COMP:17339"/>
        <dbReference type="Rhea" id="RHEA-COMP:17340"/>
        <dbReference type="ChEBI" id="CHEBI:33019"/>
        <dbReference type="ChEBI" id="CHEBI:61560"/>
        <dbReference type="ChEBI" id="CHEBI:173112"/>
        <dbReference type="EC" id="2.7.7.7"/>
    </reaction>
</comment>
<dbReference type="Gene3D" id="1.10.150.20">
    <property type="entry name" value="5' to 3' exonuclease, C-terminal subdomain"/>
    <property type="match status" value="1"/>
</dbReference>
<gene>
    <name evidence="7" type="ORF">FB4_0195</name>
</gene>
<dbReference type="Gene3D" id="3.30.70.370">
    <property type="match status" value="1"/>
</dbReference>
<dbReference type="InterPro" id="IPR036397">
    <property type="entry name" value="RNaseH_sf"/>
</dbReference>
<dbReference type="GO" id="GO:0003887">
    <property type="term" value="F:DNA-directed DNA polymerase activity"/>
    <property type="evidence" value="ECO:0007669"/>
    <property type="project" value="UniProtKB-KW"/>
</dbReference>
<dbReference type="Proteomes" id="UP000004324">
    <property type="component" value="Unassembled WGS sequence"/>
</dbReference>
<proteinExistence type="inferred from homology"/>
<evidence type="ECO:0000256" key="1">
    <source>
        <dbReference type="ARBA" id="ARBA00007705"/>
    </source>
</evidence>
<feature type="domain" description="DNA-directed DNA polymerase family A palm" evidence="6">
    <location>
        <begin position="563"/>
        <end position="789"/>
    </location>
</feature>
<dbReference type="PATRIC" id="fig|1149862.3.peg.1088"/>
<name>I9LHF7_9FIRM</name>
<dbReference type="InterPro" id="IPR002298">
    <property type="entry name" value="DNA_polymerase_A"/>
</dbReference>
<accession>I9LHF7</accession>
<dbReference type="InterPro" id="IPR012337">
    <property type="entry name" value="RNaseH-like_sf"/>
</dbReference>
<keyword evidence="5" id="KW-0175">Coiled coil</keyword>
<dbReference type="SUPFAM" id="SSF53098">
    <property type="entry name" value="Ribonuclease H-like"/>
    <property type="match status" value="1"/>
</dbReference>
<dbReference type="GO" id="GO:0006261">
    <property type="term" value="P:DNA-templated DNA replication"/>
    <property type="evidence" value="ECO:0007669"/>
    <property type="project" value="InterPro"/>
</dbReference>
<dbReference type="EMBL" id="AKVJ01000011">
    <property type="protein sequence ID" value="EIW19944.1"/>
    <property type="molecule type" value="Genomic_DNA"/>
</dbReference>
<feature type="coiled-coil region" evidence="5">
    <location>
        <begin position="102"/>
        <end position="149"/>
    </location>
</feature>
<comment type="similarity">
    <text evidence="1">Belongs to the DNA polymerase type-A family.</text>
</comment>
<dbReference type="PRINTS" id="PR00868">
    <property type="entry name" value="DNAPOLI"/>
</dbReference>
<dbReference type="InterPro" id="IPR001098">
    <property type="entry name" value="DNA-dir_DNA_pol_A_palm_dom"/>
</dbReference>
<dbReference type="Gene3D" id="3.30.420.10">
    <property type="entry name" value="Ribonuclease H-like superfamily/Ribonuclease H"/>
    <property type="match status" value="1"/>
</dbReference>
<dbReference type="InterPro" id="IPR043502">
    <property type="entry name" value="DNA/RNA_pol_sf"/>
</dbReference>
<dbReference type="SUPFAM" id="SSF56672">
    <property type="entry name" value="DNA/RNA polymerases"/>
    <property type="match status" value="1"/>
</dbReference>
<dbReference type="AlphaFoldDB" id="I9LHF7"/>
<reference evidence="7 8" key="1">
    <citation type="journal article" date="2012" name="J. Bacteriol.">
        <title>Draft Genome Sequences for Two Metal-Reducing Pelosinus fermentans Strains Isolated from a Cr(VI)-Contaminated Site and for Type Strain R7.</title>
        <authorList>
            <person name="Brown S.D."/>
            <person name="Podar M."/>
            <person name="Klingeman D.M."/>
            <person name="Johnson C.M."/>
            <person name="Yang Z.K."/>
            <person name="Utturkar S.M."/>
            <person name="Land M.L."/>
            <person name="Mosher J.J."/>
            <person name="Hurt R.A.Jr."/>
            <person name="Phelps T.J."/>
            <person name="Palumbo A.V."/>
            <person name="Arkin A.P."/>
            <person name="Hazen T.C."/>
            <person name="Elias D.A."/>
        </authorList>
    </citation>
    <scope>NUCLEOTIDE SEQUENCE [LARGE SCALE GENOMIC DNA]</scope>
    <source>
        <strain evidence="7 8">B4</strain>
    </source>
</reference>
<dbReference type="GO" id="GO:0003677">
    <property type="term" value="F:DNA binding"/>
    <property type="evidence" value="ECO:0007669"/>
    <property type="project" value="InterPro"/>
</dbReference>
<evidence type="ECO:0000256" key="3">
    <source>
        <dbReference type="ARBA" id="ARBA00022705"/>
    </source>
</evidence>
<evidence type="ECO:0000256" key="2">
    <source>
        <dbReference type="ARBA" id="ARBA00012417"/>
    </source>
</evidence>
<dbReference type="PANTHER" id="PTHR10133:SF27">
    <property type="entry name" value="DNA POLYMERASE NU"/>
    <property type="match status" value="1"/>
</dbReference>
<dbReference type="OrthoDB" id="9764911at2"/>
<keyword evidence="8" id="KW-1185">Reference proteome</keyword>
<dbReference type="EC" id="2.7.7.7" evidence="2"/>
<sequence length="840" mass="94818">MRLGALFPSSKGLADAVKKAAPIAAAASSLATVIVNTVRKKPGDFGIKWPKMRTQKVKDYQAITTVAELKAYIARCVETGIGGFDYEAGPSAKIRAKYEPRISFMENSLAELEEAVNQAVALDPKDKEVKAMRAKIKALETQLKVTKKEYDKSPLDPHRAAICALSLSAAPDEARAIFISNKPGKRTFEPSITDRDEARKLVFDILEEEFFHSPKIMKIAVNLQYEATQTAALGKYILPPVADPFLMWIRCLQVVAPHKINPDVPYEGKGLKPMTKEYHGVVMQDFKALLAEFNVNFFDEIHADEPKALSYCCEDSDYAIQHYLYWLEIAKQIPGYDYWLHNIEMPFARVIGLMEYNGMAWDNNLAEVKEQEAAIMQEQASEEIKRIVLEATGLKINTGKTGKTNEVKSVIFDVMKLKAAKWSKTTSDPSLDEEALIDMRFMLENKLEAINEEKYLAVPLPDNWEALDPDTDPTLSKDERQAIRVKRRDWHPYKDAAIALIEQLHKIQQYSTLLSSHIIGRAKYQHEETGRIHAKYSQWTETSRLNSYSPNGQNVPAMHNDVFKIRNFYVPAAGKILFFIDFSGFELRLMAWKSGDVVMTELFNTGGDMHRRTGAEITGKPESEVTDHERTDAKPANFGISYGGTEHALQKTVKTDYGKRWTLDKCASIVAAVKRAYEGIPRYQRDIVILAREQGWVSTIYGYIRLLHNINSPNKNARGSDERRAGNTPIQGSAADVMKNCQNQVYDEIGRGTLARRLDPAADIILAHGVTDMEAQIHDEIIFEMDDDINVVKKAGIWVKSIMEMPPLPDFPVKIEAEASVGYRWGEKEKLDKWIARKSN</sequence>
<dbReference type="RefSeq" id="WP_007932065.1">
    <property type="nucleotide sequence ID" value="NZ_AKVJ01000011.1"/>
</dbReference>
<evidence type="ECO:0000313" key="8">
    <source>
        <dbReference type="Proteomes" id="UP000004324"/>
    </source>
</evidence>
<keyword evidence="7" id="KW-0808">Transferase</keyword>
<dbReference type="PANTHER" id="PTHR10133">
    <property type="entry name" value="DNA POLYMERASE I"/>
    <property type="match status" value="1"/>
</dbReference>